<comment type="caution">
    <text evidence="6">The sequence shown here is derived from an EMBL/GenBank/DDBJ whole genome shotgun (WGS) entry which is preliminary data.</text>
</comment>
<keyword evidence="7" id="KW-1185">Reference proteome</keyword>
<dbReference type="InterPro" id="IPR002292">
    <property type="entry name" value="Orn/put_carbamltrans"/>
</dbReference>
<evidence type="ECO:0000259" key="4">
    <source>
        <dbReference type="Pfam" id="PF00185"/>
    </source>
</evidence>
<dbReference type="EC" id="2.1.3.3" evidence="2"/>
<dbReference type="Gene3D" id="3.40.50.1370">
    <property type="entry name" value="Aspartate/ornithine carbamoyltransferase"/>
    <property type="match status" value="2"/>
</dbReference>
<dbReference type="InterPro" id="IPR006131">
    <property type="entry name" value="Asp_carbamoyltransf_Asp/Orn-bd"/>
</dbReference>
<dbReference type="NCBIfam" id="NF001986">
    <property type="entry name" value="PRK00779.1"/>
    <property type="match status" value="1"/>
</dbReference>
<dbReference type="PANTHER" id="PTHR45753:SF3">
    <property type="entry name" value="ORNITHINE TRANSCARBAMYLASE, MITOCHONDRIAL"/>
    <property type="match status" value="1"/>
</dbReference>
<reference evidence="7" key="1">
    <citation type="journal article" date="2019" name="Int. J. Syst. Evol. Microbiol.">
        <title>The Global Catalogue of Microorganisms (GCM) 10K type strain sequencing project: providing services to taxonomists for standard genome sequencing and annotation.</title>
        <authorList>
            <consortium name="The Broad Institute Genomics Platform"/>
            <consortium name="The Broad Institute Genome Sequencing Center for Infectious Disease"/>
            <person name="Wu L."/>
            <person name="Ma J."/>
        </authorList>
    </citation>
    <scope>NUCLEOTIDE SEQUENCE [LARGE SCALE GENOMIC DNA]</scope>
    <source>
        <strain evidence="7">JCM 16929</strain>
    </source>
</reference>
<dbReference type="EMBL" id="BAABAB010000002">
    <property type="protein sequence ID" value="GAA3603556.1"/>
    <property type="molecule type" value="Genomic_DNA"/>
</dbReference>
<dbReference type="PRINTS" id="PR00100">
    <property type="entry name" value="AOTCASE"/>
</dbReference>
<comment type="similarity">
    <text evidence="3">Belongs to the aspartate/ornithine carbamoyltransferase superfamily.</text>
</comment>
<evidence type="ECO:0000259" key="5">
    <source>
        <dbReference type="Pfam" id="PF02729"/>
    </source>
</evidence>
<sequence length="309" mass="32697">MVRHLLADDDLSADEQALVLDLAARMKDEPFAVRTYEGPRSVAVLFDKPTLRTQSSFAAGIVELGGFPLVVDSRLAAIGTRESVADVARVLGRQTAAIVWRTFAQSDLAEMAAFAGVPVVNALTDDYHPCQVLADLLTVREHAGALAGVTLTYTGDGANNMANSYLLGAALAGMHVRIAAPEGFQPSPELVRRAGRIADSTGGSVQVTDAAADAATGADVIATDTWVSMGMEDSRTDPEAVFGPYALDAALLARANSDAIVLHCLPAYRGKEIAADVIDGPQSRVWDEAENRRHVQKAVLAFLDEQAAR</sequence>
<dbReference type="Proteomes" id="UP001501490">
    <property type="component" value="Unassembled WGS sequence"/>
</dbReference>
<dbReference type="NCBIfam" id="TIGR00658">
    <property type="entry name" value="orni_carb_tr"/>
    <property type="match status" value="1"/>
</dbReference>
<dbReference type="Pfam" id="PF02729">
    <property type="entry name" value="OTCace_N"/>
    <property type="match status" value="1"/>
</dbReference>
<proteinExistence type="inferred from homology"/>
<dbReference type="InterPro" id="IPR006132">
    <property type="entry name" value="Asp/Orn_carbamoyltranf_P-bd"/>
</dbReference>
<accession>A0ABP6ZAP9</accession>
<gene>
    <name evidence="6" type="primary">argF</name>
    <name evidence="6" type="ORF">GCM10022236_01590</name>
</gene>
<feature type="domain" description="Aspartate/ornithine carbamoyltransferase carbamoyl-P binding" evidence="5">
    <location>
        <begin position="3"/>
        <end position="141"/>
    </location>
</feature>
<dbReference type="SUPFAM" id="SSF53671">
    <property type="entry name" value="Aspartate/ornithine carbamoyltransferase"/>
    <property type="match status" value="1"/>
</dbReference>
<dbReference type="RefSeq" id="WP_344801162.1">
    <property type="nucleotide sequence ID" value="NZ_BAABAB010000002.1"/>
</dbReference>
<organism evidence="6 7">
    <name type="scientific">Microlunatus ginsengisoli</name>
    <dbReference type="NCBI Taxonomy" id="363863"/>
    <lineage>
        <taxon>Bacteria</taxon>
        <taxon>Bacillati</taxon>
        <taxon>Actinomycetota</taxon>
        <taxon>Actinomycetes</taxon>
        <taxon>Propionibacteriales</taxon>
        <taxon>Propionibacteriaceae</taxon>
        <taxon>Microlunatus</taxon>
    </lineage>
</organism>
<evidence type="ECO:0000256" key="3">
    <source>
        <dbReference type="RuleBase" id="RU003634"/>
    </source>
</evidence>
<dbReference type="InterPro" id="IPR006130">
    <property type="entry name" value="Asp/Orn_carbamoylTrfase"/>
</dbReference>
<protein>
    <recommendedName>
        <fullName evidence="2">Ornithine carbamoyltransferase</fullName>
        <ecNumber evidence="2">2.1.3.3</ecNumber>
    </recommendedName>
</protein>
<dbReference type="Pfam" id="PF00185">
    <property type="entry name" value="OTCace"/>
    <property type="match status" value="1"/>
</dbReference>
<dbReference type="PRINTS" id="PR00102">
    <property type="entry name" value="OTCASE"/>
</dbReference>
<evidence type="ECO:0000313" key="6">
    <source>
        <dbReference type="EMBL" id="GAA3603556.1"/>
    </source>
</evidence>
<dbReference type="InterPro" id="IPR036901">
    <property type="entry name" value="Asp/Orn_carbamoylTrfase_sf"/>
</dbReference>
<evidence type="ECO:0000256" key="2">
    <source>
        <dbReference type="NCBIfam" id="TIGR00658"/>
    </source>
</evidence>
<dbReference type="PANTHER" id="PTHR45753">
    <property type="entry name" value="ORNITHINE CARBAMOYLTRANSFERASE, MITOCHONDRIAL"/>
    <property type="match status" value="1"/>
</dbReference>
<evidence type="ECO:0000256" key="1">
    <source>
        <dbReference type="ARBA" id="ARBA00022679"/>
    </source>
</evidence>
<name>A0ABP6ZAP9_9ACTN</name>
<keyword evidence="1 3" id="KW-0808">Transferase</keyword>
<feature type="domain" description="Aspartate/ornithine carbamoyltransferase Asp/Orn-binding" evidence="4">
    <location>
        <begin position="148"/>
        <end position="303"/>
    </location>
</feature>
<evidence type="ECO:0000313" key="7">
    <source>
        <dbReference type="Proteomes" id="UP001501490"/>
    </source>
</evidence>